<protein>
    <submittedName>
        <fullName evidence="2">Uncharacterized protein</fullName>
    </submittedName>
</protein>
<dbReference type="AlphaFoldDB" id="A0A2P2PQS6"/>
<reference evidence="2" key="1">
    <citation type="submission" date="2018-02" db="EMBL/GenBank/DDBJ databases">
        <title>Rhizophora mucronata_Transcriptome.</title>
        <authorList>
            <person name="Meera S.P."/>
            <person name="Sreeshan A."/>
            <person name="Augustine A."/>
        </authorList>
    </citation>
    <scope>NUCLEOTIDE SEQUENCE</scope>
    <source>
        <tissue evidence="2">Leaf</tissue>
    </source>
</reference>
<sequence length="21" mass="2486">MTPIEKGKLSTKKEKEKRPTR</sequence>
<evidence type="ECO:0000256" key="1">
    <source>
        <dbReference type="SAM" id="MobiDB-lite"/>
    </source>
</evidence>
<feature type="region of interest" description="Disordered" evidence="1">
    <location>
        <begin position="1"/>
        <end position="21"/>
    </location>
</feature>
<proteinExistence type="predicted"/>
<name>A0A2P2PQS6_RHIMU</name>
<evidence type="ECO:0000313" key="2">
    <source>
        <dbReference type="EMBL" id="MBX57082.1"/>
    </source>
</evidence>
<dbReference type="EMBL" id="GGEC01076598">
    <property type="protein sequence ID" value="MBX57082.1"/>
    <property type="molecule type" value="Transcribed_RNA"/>
</dbReference>
<accession>A0A2P2PQS6</accession>
<organism evidence="2">
    <name type="scientific">Rhizophora mucronata</name>
    <name type="common">Asiatic mangrove</name>
    <dbReference type="NCBI Taxonomy" id="61149"/>
    <lineage>
        <taxon>Eukaryota</taxon>
        <taxon>Viridiplantae</taxon>
        <taxon>Streptophyta</taxon>
        <taxon>Embryophyta</taxon>
        <taxon>Tracheophyta</taxon>
        <taxon>Spermatophyta</taxon>
        <taxon>Magnoliopsida</taxon>
        <taxon>eudicotyledons</taxon>
        <taxon>Gunneridae</taxon>
        <taxon>Pentapetalae</taxon>
        <taxon>rosids</taxon>
        <taxon>fabids</taxon>
        <taxon>Malpighiales</taxon>
        <taxon>Rhizophoraceae</taxon>
        <taxon>Rhizophora</taxon>
    </lineage>
</organism>